<keyword evidence="2" id="KW-1185">Reference proteome</keyword>
<reference evidence="1 2" key="1">
    <citation type="submission" date="2019-01" db="EMBL/GenBank/DDBJ databases">
        <title>Ktedonosporobacter rubrisoli SCAWS-G2.</title>
        <authorList>
            <person name="Huang Y."/>
            <person name="Yan B."/>
        </authorList>
    </citation>
    <scope>NUCLEOTIDE SEQUENCE [LARGE SCALE GENOMIC DNA]</scope>
    <source>
        <strain evidence="1 2">SCAWS-G2</strain>
    </source>
</reference>
<evidence type="ECO:0000313" key="1">
    <source>
        <dbReference type="EMBL" id="QBD81039.1"/>
    </source>
</evidence>
<dbReference type="OrthoDB" id="7827015at2"/>
<proteinExistence type="predicted"/>
<dbReference type="RefSeq" id="WP_129892101.1">
    <property type="nucleotide sequence ID" value="NZ_CP035758.1"/>
</dbReference>
<dbReference type="AlphaFoldDB" id="A0A4P6JZ61"/>
<accession>A0A4P6JZ61</accession>
<dbReference type="EMBL" id="CP035758">
    <property type="protein sequence ID" value="QBD81039.1"/>
    <property type="molecule type" value="Genomic_DNA"/>
</dbReference>
<dbReference type="Proteomes" id="UP000290365">
    <property type="component" value="Chromosome"/>
</dbReference>
<dbReference type="KEGG" id="kbs:EPA93_35750"/>
<protein>
    <submittedName>
        <fullName evidence="1">Uncharacterized protein</fullName>
    </submittedName>
</protein>
<evidence type="ECO:0000313" key="2">
    <source>
        <dbReference type="Proteomes" id="UP000290365"/>
    </source>
</evidence>
<organism evidence="1 2">
    <name type="scientific">Ktedonosporobacter rubrisoli</name>
    <dbReference type="NCBI Taxonomy" id="2509675"/>
    <lineage>
        <taxon>Bacteria</taxon>
        <taxon>Bacillati</taxon>
        <taxon>Chloroflexota</taxon>
        <taxon>Ktedonobacteria</taxon>
        <taxon>Ktedonobacterales</taxon>
        <taxon>Ktedonosporobacteraceae</taxon>
        <taxon>Ktedonosporobacter</taxon>
    </lineage>
</organism>
<gene>
    <name evidence="1" type="ORF">EPA93_35750</name>
</gene>
<sequence>MESGIVKGYEALNLGLGAGPQLPFLPSLVPLAGGEKTSTQSYLRDSRDIPEEKIWLDMRFIETYLNTLTIDCDITTAYPYYLQLHLILVGKY</sequence>
<name>A0A4P6JZ61_KTERU</name>